<keyword evidence="8 14" id="KW-0812">Transmembrane</keyword>
<evidence type="ECO:0000256" key="5">
    <source>
        <dbReference type="ARBA" id="ARBA00022448"/>
    </source>
</evidence>
<evidence type="ECO:0000256" key="12">
    <source>
        <dbReference type="ARBA" id="ARBA00067138"/>
    </source>
</evidence>
<dbReference type="GO" id="GO:0016020">
    <property type="term" value="C:membrane"/>
    <property type="evidence" value="ECO:0007669"/>
    <property type="project" value="UniProtKB-SubCell"/>
</dbReference>
<dbReference type="InterPro" id="IPR016833">
    <property type="entry name" value="Put_Na-Bile_cotransptr"/>
</dbReference>
<evidence type="ECO:0000256" key="6">
    <source>
        <dbReference type="ARBA" id="ARBA00022528"/>
    </source>
</evidence>
<evidence type="ECO:0000256" key="10">
    <source>
        <dbReference type="ARBA" id="ARBA00022989"/>
    </source>
</evidence>
<name>A0A660KPX1_9ROSI</name>
<dbReference type="FunFam" id="1.20.1530.20:FF:000021">
    <property type="entry name" value="Probable sodium/metabolite cotransporter BASS4, chloroplastic"/>
    <property type="match status" value="1"/>
</dbReference>
<evidence type="ECO:0000256" key="13">
    <source>
        <dbReference type="ARBA" id="ARBA00076034"/>
    </source>
</evidence>
<comment type="similarity">
    <text evidence="4">Belongs to the bile acid:sodium symporter (BASS) (TC 2.A.28) family.</text>
</comment>
<evidence type="ECO:0000256" key="8">
    <source>
        <dbReference type="ARBA" id="ARBA00022692"/>
    </source>
</evidence>
<keyword evidence="5" id="KW-0813">Transport</keyword>
<evidence type="ECO:0000313" key="16">
    <source>
        <dbReference type="Proteomes" id="UP000327013"/>
    </source>
</evidence>
<dbReference type="Proteomes" id="UP000327013">
    <property type="component" value="Chromosome 4"/>
</dbReference>
<keyword evidence="11 14" id="KW-0472">Membrane</keyword>
<evidence type="ECO:0000256" key="3">
    <source>
        <dbReference type="ARBA" id="ARBA00004141"/>
    </source>
</evidence>
<feature type="transmembrane region" description="Helical" evidence="14">
    <location>
        <begin position="207"/>
        <end position="232"/>
    </location>
</feature>
<evidence type="ECO:0000256" key="9">
    <source>
        <dbReference type="ARBA" id="ARBA00022946"/>
    </source>
</evidence>
<organism evidence="15 16">
    <name type="scientific">Carpinus fangiana</name>
    <dbReference type="NCBI Taxonomy" id="176857"/>
    <lineage>
        <taxon>Eukaryota</taxon>
        <taxon>Viridiplantae</taxon>
        <taxon>Streptophyta</taxon>
        <taxon>Embryophyta</taxon>
        <taxon>Tracheophyta</taxon>
        <taxon>Spermatophyta</taxon>
        <taxon>Magnoliopsida</taxon>
        <taxon>eudicotyledons</taxon>
        <taxon>Gunneridae</taxon>
        <taxon>Pentapetalae</taxon>
        <taxon>rosids</taxon>
        <taxon>fabids</taxon>
        <taxon>Fagales</taxon>
        <taxon>Betulaceae</taxon>
        <taxon>Carpinus</taxon>
    </lineage>
</organism>
<feature type="transmembrane region" description="Helical" evidence="14">
    <location>
        <begin position="309"/>
        <end position="333"/>
    </location>
</feature>
<keyword evidence="7" id="KW-0934">Plastid</keyword>
<evidence type="ECO:0000256" key="2">
    <source>
        <dbReference type="ARBA" id="ARBA00004119"/>
    </source>
</evidence>
<dbReference type="PANTHER" id="PTHR18640">
    <property type="entry name" value="SOLUTE CARRIER FAMILY 10 MEMBER 7"/>
    <property type="match status" value="1"/>
</dbReference>
<evidence type="ECO:0000256" key="14">
    <source>
        <dbReference type="SAM" id="Phobius"/>
    </source>
</evidence>
<evidence type="ECO:0000256" key="1">
    <source>
        <dbReference type="ARBA" id="ARBA00003198"/>
    </source>
</evidence>
<keyword evidence="16" id="KW-1185">Reference proteome</keyword>
<keyword evidence="6" id="KW-0150">Chloroplast</keyword>
<dbReference type="EMBL" id="CM017324">
    <property type="protein sequence ID" value="KAE8037750.1"/>
    <property type="molecule type" value="Genomic_DNA"/>
</dbReference>
<feature type="transmembrane region" description="Helical" evidence="14">
    <location>
        <begin position="180"/>
        <end position="201"/>
    </location>
</feature>
<proteinExistence type="inferred from homology"/>
<sequence>MAATLQTLILTPPSPQALSFGLVNPRFPPNHAFFYSTSITLNHNRSIYRPIRALERSDQRDGNGDKVNRVSGSASGLNWAKPLLNFVANNFLPVALVSGVALGLANPSLGCLADRYSLSKFSTFGIFIISGLTLRSGDIGAAAEAWPVGVFGLVSILMISPYFSRAILQMQMKPQEFVTGLAIFSCMPTTLSSGVALTQLAGGNSALALAMTVISNMLGILIVPFSISKFIADGVGVSVPTKQLFRSLVLTLLVPLILGKVFRESFNGLADFVDHNRKLFSKFSALFLSLVPWIQVSRSRSLLLMVKPTVFLIAIGMGALLHVFLLAFNALAIQSLSAVTGGSKSNFSKKENASALVLVASQKTLPVMVAVVEQLGGAFGESGLLVLPCVAAHINQIIMDSLLVNLWLRKDPVPYNAKAN</sequence>
<comment type="function">
    <text evidence="1">May function as sodium-coupled metabolite transporter across the chloroplast envelope.</text>
</comment>
<protein>
    <recommendedName>
        <fullName evidence="12">Probable sodium/metabolite cotransporter BASS4, chloroplastic</fullName>
    </recommendedName>
    <alternativeName>
        <fullName evidence="13">Bile acid-sodium symporter family protein 4</fullName>
    </alternativeName>
</protein>
<evidence type="ECO:0000256" key="7">
    <source>
        <dbReference type="ARBA" id="ARBA00022640"/>
    </source>
</evidence>
<evidence type="ECO:0000256" key="4">
    <source>
        <dbReference type="ARBA" id="ARBA00006528"/>
    </source>
</evidence>
<comment type="subcellular location">
    <subcellularLocation>
        <location evidence="3">Membrane</location>
        <topology evidence="3">Multi-pass membrane protein</topology>
    </subcellularLocation>
    <subcellularLocation>
        <location evidence="2">Plastid</location>
        <location evidence="2">Chloroplast envelope</location>
    </subcellularLocation>
</comment>
<evidence type="ECO:0000313" key="15">
    <source>
        <dbReference type="EMBL" id="KAE8037750.1"/>
    </source>
</evidence>
<feature type="transmembrane region" description="Helical" evidence="14">
    <location>
        <begin position="244"/>
        <end position="263"/>
    </location>
</feature>
<dbReference type="PANTHER" id="PTHR18640:SF10">
    <property type="entry name" value="SODIUM_METABOLITE COTRANSPORTER BASS4, CHLOROPLASTIC-RELATED"/>
    <property type="match status" value="1"/>
</dbReference>
<keyword evidence="9" id="KW-0809">Transit peptide</keyword>
<feature type="transmembrane region" description="Helical" evidence="14">
    <location>
        <begin position="83"/>
        <end position="105"/>
    </location>
</feature>
<dbReference type="AlphaFoldDB" id="A0A660KPX1"/>
<dbReference type="Pfam" id="PF13593">
    <property type="entry name" value="SBF_like"/>
    <property type="match status" value="1"/>
</dbReference>
<accession>A0A660KPX1</accession>
<evidence type="ECO:0000256" key="11">
    <source>
        <dbReference type="ARBA" id="ARBA00023136"/>
    </source>
</evidence>
<dbReference type="OrthoDB" id="188035at2759"/>
<dbReference type="InterPro" id="IPR038770">
    <property type="entry name" value="Na+/solute_symporter_sf"/>
</dbReference>
<dbReference type="Gene3D" id="1.20.1530.20">
    <property type="match status" value="1"/>
</dbReference>
<dbReference type="GO" id="GO:0009941">
    <property type="term" value="C:chloroplast envelope"/>
    <property type="evidence" value="ECO:0007669"/>
    <property type="project" value="UniProtKB-SubCell"/>
</dbReference>
<gene>
    <name evidence="15" type="ORF">FH972_010314</name>
</gene>
<keyword evidence="10 14" id="KW-1133">Transmembrane helix</keyword>
<feature type="transmembrane region" description="Helical" evidence="14">
    <location>
        <begin position="146"/>
        <end position="168"/>
    </location>
</feature>
<reference evidence="15 16" key="1">
    <citation type="submission" date="2019-06" db="EMBL/GenBank/DDBJ databases">
        <title>A chromosomal-level reference genome of Carpinus fangiana (Coryloideae, Betulaceae).</title>
        <authorList>
            <person name="Yang X."/>
            <person name="Wang Z."/>
            <person name="Zhang L."/>
            <person name="Hao G."/>
            <person name="Liu J."/>
            <person name="Yang Y."/>
        </authorList>
    </citation>
    <scope>NUCLEOTIDE SEQUENCE [LARGE SCALE GENOMIC DNA]</scope>
    <source>
        <strain evidence="15">Cfa_2016G</strain>
        <tissue evidence="15">Leaf</tissue>
    </source>
</reference>